<reference evidence="1" key="1">
    <citation type="submission" date="2023-04" db="EMBL/GenBank/DDBJ databases">
        <title>A chromosome-level genome assembly of the parasitoid wasp Eretmocerus hayati.</title>
        <authorList>
            <person name="Zhong Y."/>
            <person name="Liu S."/>
            <person name="Liu Y."/>
        </authorList>
    </citation>
    <scope>NUCLEOTIDE SEQUENCE</scope>
    <source>
        <strain evidence="1">ZJU_SS_LIU_2023</strain>
    </source>
</reference>
<sequence length="215" mass="23972">MNLIFAASKNLLLNCLVLFGTIKAADIAKDFSQSALVPDVIPKAPTEILAVSFKDSNDKEKDLKYGEELTPTLVKTMPSLNWYTEDSAHYLIAMIDPDAPRREDPKYREYLHWLVANVPGNGDISKGETIVEYLGSAPPKDTGLHRYAIMVYKQPDKLTIEEAHIKATEATGRPGFTLEKFAAKYKLGDPVAGNVFFAQYDEYVDIVQKQLGEKS</sequence>
<comment type="caution">
    <text evidence="1">The sequence shown here is derived from an EMBL/GenBank/DDBJ whole genome shotgun (WGS) entry which is preliminary data.</text>
</comment>
<protein>
    <submittedName>
        <fullName evidence="1">Uncharacterized protein</fullName>
    </submittedName>
</protein>
<name>A0ACC2PCK4_9HYME</name>
<proteinExistence type="predicted"/>
<keyword evidence="2" id="KW-1185">Reference proteome</keyword>
<evidence type="ECO:0000313" key="2">
    <source>
        <dbReference type="Proteomes" id="UP001239111"/>
    </source>
</evidence>
<organism evidence="1 2">
    <name type="scientific">Eretmocerus hayati</name>
    <dbReference type="NCBI Taxonomy" id="131215"/>
    <lineage>
        <taxon>Eukaryota</taxon>
        <taxon>Metazoa</taxon>
        <taxon>Ecdysozoa</taxon>
        <taxon>Arthropoda</taxon>
        <taxon>Hexapoda</taxon>
        <taxon>Insecta</taxon>
        <taxon>Pterygota</taxon>
        <taxon>Neoptera</taxon>
        <taxon>Endopterygota</taxon>
        <taxon>Hymenoptera</taxon>
        <taxon>Apocrita</taxon>
        <taxon>Proctotrupomorpha</taxon>
        <taxon>Chalcidoidea</taxon>
        <taxon>Aphelinidae</taxon>
        <taxon>Aphelininae</taxon>
        <taxon>Eretmocerus</taxon>
    </lineage>
</organism>
<dbReference type="Proteomes" id="UP001239111">
    <property type="component" value="Chromosome 2"/>
</dbReference>
<dbReference type="EMBL" id="CM056742">
    <property type="protein sequence ID" value="KAJ8680314.1"/>
    <property type="molecule type" value="Genomic_DNA"/>
</dbReference>
<gene>
    <name evidence="1" type="ORF">QAD02_016101</name>
</gene>
<accession>A0ACC2PCK4</accession>
<evidence type="ECO:0000313" key="1">
    <source>
        <dbReference type="EMBL" id="KAJ8680314.1"/>
    </source>
</evidence>